<reference evidence="3" key="1">
    <citation type="submission" date="2012-09" db="EMBL/GenBank/DDBJ databases">
        <authorList>
            <person name="Weinstock G."/>
            <person name="Sodergren E."/>
            <person name="Clifton S."/>
            <person name="Fulton L."/>
            <person name="Fulton B."/>
            <person name="Courtney L."/>
            <person name="Fronick C."/>
            <person name="Harrison M."/>
            <person name="Strong C."/>
            <person name="Farmer C."/>
            <person name="Delehaunty K."/>
            <person name="Markovic C."/>
            <person name="Hall O."/>
            <person name="Minx P."/>
            <person name="Tomlinson C."/>
            <person name="Mitreva M."/>
            <person name="Nelson J."/>
            <person name="Hou S."/>
            <person name="Wollam A."/>
            <person name="Pepin K.H."/>
            <person name="Johnson M."/>
            <person name="Bhonagiri V."/>
            <person name="Nash W.E."/>
            <person name="Suruliraj S."/>
            <person name="Warren W."/>
            <person name="Chinwalla A."/>
            <person name="Mardis E.R."/>
            <person name="Wilson R.K."/>
        </authorList>
    </citation>
    <scope>NUCLEOTIDE SEQUENCE [LARGE SCALE GENOMIC DNA]</scope>
    <source>
        <strain evidence="3">OS1</strain>
    </source>
</reference>
<gene>
    <name evidence="2" type="ORF">HMPREF1705_03946</name>
</gene>
<dbReference type="Pfam" id="PF01979">
    <property type="entry name" value="Amidohydro_1"/>
    <property type="match status" value="1"/>
</dbReference>
<protein>
    <submittedName>
        <fullName evidence="2">Amidohydrolase family protein</fullName>
    </submittedName>
</protein>
<dbReference type="Gene3D" id="3.20.20.140">
    <property type="entry name" value="Metal-dependent hydrolases"/>
    <property type="match status" value="1"/>
</dbReference>
<organism evidence="2 3">
    <name type="scientific">Acetomicrobium hydrogeniformans ATCC BAA-1850</name>
    <dbReference type="NCBI Taxonomy" id="592015"/>
    <lineage>
        <taxon>Bacteria</taxon>
        <taxon>Thermotogati</taxon>
        <taxon>Synergistota</taxon>
        <taxon>Synergistia</taxon>
        <taxon>Synergistales</taxon>
        <taxon>Acetomicrobiaceae</taxon>
        <taxon>Acetomicrobium</taxon>
    </lineage>
</organism>
<keyword evidence="2" id="KW-0378">Hydrolase</keyword>
<name>A0A0T5X8M8_9BACT</name>
<dbReference type="OrthoDB" id="9802793at2"/>
<dbReference type="PANTHER" id="PTHR43135:SF3">
    <property type="entry name" value="ALPHA-D-RIBOSE 1-METHYLPHOSPHONATE 5-TRIPHOSPHATE DIPHOSPHATASE"/>
    <property type="match status" value="1"/>
</dbReference>
<evidence type="ECO:0000259" key="1">
    <source>
        <dbReference type="Pfam" id="PF01979"/>
    </source>
</evidence>
<dbReference type="SUPFAM" id="SSF51338">
    <property type="entry name" value="Composite domain of metallo-dependent hydrolases"/>
    <property type="match status" value="1"/>
</dbReference>
<evidence type="ECO:0000313" key="2">
    <source>
        <dbReference type="EMBL" id="KRT34705.1"/>
    </source>
</evidence>
<dbReference type="RefSeq" id="WP_009200420.1">
    <property type="nucleotide sequence ID" value="NZ_ACJX03000001.1"/>
</dbReference>
<keyword evidence="3" id="KW-1185">Reference proteome</keyword>
<dbReference type="CDD" id="cd01309">
    <property type="entry name" value="Met_dep_hydrolase_C"/>
    <property type="match status" value="1"/>
</dbReference>
<comment type="caution">
    <text evidence="2">The sequence shown here is derived from an EMBL/GenBank/DDBJ whole genome shotgun (WGS) entry which is preliminary data.</text>
</comment>
<sequence>MKNSSVILKGGVVFTVTKGILENVDILIEEGIIKDIGKGLKGVSECEVVDVTDRIVTPGFIDPHTHIGLIEEGYPQDEESVNEHTDPVTPHLRVIDAINPYDRAFDEAISGGVTTVQVLPGSANVLGGQGAIIKTYGRIIDKMVRRFPSGMKAAFGENPKNLYKKKDRSPATRMSVAAILRESFMTAQDYAQRQDRAQREGNIFDRNMKWEALLPVLRGELPLRIHAHRADDMITAIRIADEFNLKFTLEHGTEGDKITEVLAPRQIPVAYGPGITSRSKLELQNRSWEGAVEQYEKGVHLCFTTDHPVVPLNHLVLHASLAVSAGMPSDEALAAITIKAAEHIGMEKELGSIDKGKVADLLVWDGDPLSYSSHLLLVVVEGNIVKRSL</sequence>
<accession>A0A0T5X8M8</accession>
<dbReference type="eggNOG" id="COG1228">
    <property type="taxonomic scope" value="Bacteria"/>
</dbReference>
<dbReference type="EMBL" id="ACJX03000001">
    <property type="protein sequence ID" value="KRT34705.1"/>
    <property type="molecule type" value="Genomic_DNA"/>
</dbReference>
<proteinExistence type="predicted"/>
<dbReference type="Proteomes" id="UP000005273">
    <property type="component" value="Unassembled WGS sequence"/>
</dbReference>
<dbReference type="AlphaFoldDB" id="A0A0T5X8M8"/>
<dbReference type="InterPro" id="IPR032466">
    <property type="entry name" value="Metal_Hydrolase"/>
</dbReference>
<evidence type="ECO:0000313" key="3">
    <source>
        <dbReference type="Proteomes" id="UP000005273"/>
    </source>
</evidence>
<dbReference type="GO" id="GO:0016810">
    <property type="term" value="F:hydrolase activity, acting on carbon-nitrogen (but not peptide) bonds"/>
    <property type="evidence" value="ECO:0007669"/>
    <property type="project" value="InterPro"/>
</dbReference>
<dbReference type="PANTHER" id="PTHR43135">
    <property type="entry name" value="ALPHA-D-RIBOSE 1-METHYLPHOSPHONATE 5-TRIPHOSPHATE DIPHOSPHATASE"/>
    <property type="match status" value="1"/>
</dbReference>
<dbReference type="InterPro" id="IPR011059">
    <property type="entry name" value="Metal-dep_hydrolase_composite"/>
</dbReference>
<dbReference type="STRING" id="592015.HMPREF1705_03946"/>
<dbReference type="SUPFAM" id="SSF51556">
    <property type="entry name" value="Metallo-dependent hydrolases"/>
    <property type="match status" value="1"/>
</dbReference>
<feature type="domain" description="Amidohydrolase-related" evidence="1">
    <location>
        <begin position="55"/>
        <end position="372"/>
    </location>
</feature>
<dbReference type="InterPro" id="IPR006680">
    <property type="entry name" value="Amidohydro-rel"/>
</dbReference>
<dbReference type="InterPro" id="IPR051781">
    <property type="entry name" value="Metallo-dep_Hydrolase"/>
</dbReference>